<gene>
    <name evidence="2" type="ORF">R3P94_14530</name>
</gene>
<dbReference type="Proteomes" id="UP001185779">
    <property type="component" value="Unassembled WGS sequence"/>
</dbReference>
<organism evidence="2 3">
    <name type="scientific">Gordonia amicalis</name>
    <dbReference type="NCBI Taxonomy" id="89053"/>
    <lineage>
        <taxon>Bacteria</taxon>
        <taxon>Bacillati</taxon>
        <taxon>Actinomycetota</taxon>
        <taxon>Actinomycetes</taxon>
        <taxon>Mycobacteriales</taxon>
        <taxon>Gordoniaceae</taxon>
        <taxon>Gordonia</taxon>
    </lineage>
</organism>
<feature type="compositionally biased region" description="Acidic residues" evidence="1">
    <location>
        <begin position="41"/>
        <end position="50"/>
    </location>
</feature>
<protein>
    <recommendedName>
        <fullName evidence="4">Restriction endonuclease</fullName>
    </recommendedName>
</protein>
<keyword evidence="3" id="KW-1185">Reference proteome</keyword>
<proteinExistence type="predicted"/>
<feature type="region of interest" description="Disordered" evidence="1">
    <location>
        <begin position="1"/>
        <end position="91"/>
    </location>
</feature>
<feature type="compositionally biased region" description="Acidic residues" evidence="1">
    <location>
        <begin position="1"/>
        <end position="32"/>
    </location>
</feature>
<evidence type="ECO:0000313" key="3">
    <source>
        <dbReference type="Proteomes" id="UP001185779"/>
    </source>
</evidence>
<name>A0ABU4DFJ4_9ACTN</name>
<dbReference type="EMBL" id="JAWLKI010000015">
    <property type="protein sequence ID" value="MDV6308511.1"/>
    <property type="molecule type" value="Genomic_DNA"/>
</dbReference>
<reference evidence="2 3" key="1">
    <citation type="submission" date="2023-10" db="EMBL/GenBank/DDBJ databases">
        <title>Development of a sustainable strategy for remediation of hydrocarbon-contaminated territories based on the waste exchange concept.</title>
        <authorList>
            <person name="Krivoruchko A."/>
        </authorList>
    </citation>
    <scope>NUCLEOTIDE SEQUENCE [LARGE SCALE GENOMIC DNA]</scope>
    <source>
        <strain evidence="2 3">IEGM 1266</strain>
    </source>
</reference>
<evidence type="ECO:0008006" key="4">
    <source>
        <dbReference type="Google" id="ProtNLM"/>
    </source>
</evidence>
<evidence type="ECO:0000313" key="2">
    <source>
        <dbReference type="EMBL" id="MDV6308511.1"/>
    </source>
</evidence>
<dbReference type="RefSeq" id="WP_317505428.1">
    <property type="nucleotide sequence ID" value="NZ_JAWLKI010000015.1"/>
</dbReference>
<accession>A0ABU4DFJ4</accession>
<evidence type="ECO:0000256" key="1">
    <source>
        <dbReference type="SAM" id="MobiDB-lite"/>
    </source>
</evidence>
<comment type="caution">
    <text evidence="2">The sequence shown here is derived from an EMBL/GenBank/DDBJ whole genome shotgun (WGS) entry which is preliminary data.</text>
</comment>
<feature type="compositionally biased region" description="Polar residues" evidence="1">
    <location>
        <begin position="58"/>
        <end position="71"/>
    </location>
</feature>
<sequence>MSDDNIMDDLLNYDDDETEIEQPYYEDNDDDHETSSGNPFLDDDSDDETSASEAAQYAQPTFRSITNTETKSMPRPEHSSVKPNIGNVPTYALKRVNRSKEEEKELRARARSGEVIPGRKIRPSNIKLQERDLELFRFLAQFNAATTKTLQFAFGFSDRKRLNQLRNHGYLASQKAHMGQNIWHLTPKGFKWLKAVGVWEAGRKTKSPNYQDNTTTLHTLTISLVAAHLIVKSKANGHTAFFFTENDINAEAGIEEFSIVKQKHIFKSLQEGSLTPEEVVSDYSNFLSFRRLQHNREVRHKPDMIVLIGGRIAVIEVELNGKNTEDMRNIVETFKLNSGLFDFLQYCVKSDRVGENLKAKFEKYGHAGLTGKFSFQRILTVAVKDNKYVPLGPGERVLEVS</sequence>